<evidence type="ECO:0000313" key="2">
    <source>
        <dbReference type="EMBL" id="KEY73239.1"/>
    </source>
</evidence>
<proteinExistence type="predicted"/>
<evidence type="ECO:0000256" key="1">
    <source>
        <dbReference type="SAM" id="MobiDB-lite"/>
    </source>
</evidence>
<dbReference type="EMBL" id="KL647870">
    <property type="protein sequence ID" value="KEY73239.1"/>
    <property type="molecule type" value="Genomic_DNA"/>
</dbReference>
<sequence>MTSTGGKAPRRDPDVIKAESSIVNIYMGLEKTSRVELRQRFDQIRDDEAKNPEKKDSREEVVNAIREAAEISTELNVSNVDVPFDRLDELLRVVEQQLETTSQIPVPPVDRTSEKANSYQDYRIHRSGRKSARRILKQAAPEEVSKMPAKRQRRARRVPKITTNAENDEELEFKFGRRR</sequence>
<dbReference type="AlphaFoldDB" id="A0A084B6R0"/>
<feature type="region of interest" description="Disordered" evidence="1">
    <location>
        <begin position="102"/>
        <end position="179"/>
    </location>
</feature>
<gene>
    <name evidence="2" type="ORF">S7711_11491</name>
</gene>
<protein>
    <submittedName>
        <fullName evidence="2">Uncharacterized protein</fullName>
    </submittedName>
</protein>
<reference evidence="2 3" key="1">
    <citation type="journal article" date="2014" name="BMC Genomics">
        <title>Comparative genome sequencing reveals chemotype-specific gene clusters in the toxigenic black mold Stachybotrys.</title>
        <authorList>
            <person name="Semeiks J."/>
            <person name="Borek D."/>
            <person name="Otwinowski Z."/>
            <person name="Grishin N.V."/>
        </authorList>
    </citation>
    <scope>NUCLEOTIDE SEQUENCE [LARGE SCALE GENOMIC DNA]</scope>
    <source>
        <strain evidence="3">CBS 109288 / IBT 7711</strain>
    </source>
</reference>
<keyword evidence="3" id="KW-1185">Reference proteome</keyword>
<feature type="compositionally biased region" description="Basic residues" evidence="1">
    <location>
        <begin position="148"/>
        <end position="159"/>
    </location>
</feature>
<accession>A0A084B6R0</accession>
<dbReference type="Proteomes" id="UP000028045">
    <property type="component" value="Unassembled WGS sequence"/>
</dbReference>
<dbReference type="HOGENOM" id="CLU_1504405_0_0_1"/>
<evidence type="ECO:0000313" key="3">
    <source>
        <dbReference type="Proteomes" id="UP000028045"/>
    </source>
</evidence>
<name>A0A084B6R0_STACB</name>
<feature type="compositionally biased region" description="Basic residues" evidence="1">
    <location>
        <begin position="125"/>
        <end position="136"/>
    </location>
</feature>
<organism evidence="2 3">
    <name type="scientific">Stachybotrys chartarum (strain CBS 109288 / IBT 7711)</name>
    <name type="common">Toxic black mold</name>
    <name type="synonym">Stilbospora chartarum</name>
    <dbReference type="NCBI Taxonomy" id="1280523"/>
    <lineage>
        <taxon>Eukaryota</taxon>
        <taxon>Fungi</taxon>
        <taxon>Dikarya</taxon>
        <taxon>Ascomycota</taxon>
        <taxon>Pezizomycotina</taxon>
        <taxon>Sordariomycetes</taxon>
        <taxon>Hypocreomycetidae</taxon>
        <taxon>Hypocreales</taxon>
        <taxon>Stachybotryaceae</taxon>
        <taxon>Stachybotrys</taxon>
    </lineage>
</organism>